<comment type="caution">
    <text evidence="2">The sequence shown here is derived from an EMBL/GenBank/DDBJ whole genome shotgun (WGS) entry which is preliminary data.</text>
</comment>
<feature type="region of interest" description="Disordered" evidence="1">
    <location>
        <begin position="37"/>
        <end position="61"/>
    </location>
</feature>
<sequence length="61" mass="6576">MDPILSTPPMRERLSIPINSRPRRSPAVLCATGSLPYPNGKTGDLNPLQTSLTFGEPIGSR</sequence>
<protein>
    <submittedName>
        <fullName evidence="2">Uncharacterized protein</fullName>
    </submittedName>
</protein>
<dbReference type="EMBL" id="CAJOBI010090710">
    <property type="protein sequence ID" value="CAF4541037.1"/>
    <property type="molecule type" value="Genomic_DNA"/>
</dbReference>
<feature type="non-terminal residue" evidence="2">
    <location>
        <position position="61"/>
    </location>
</feature>
<evidence type="ECO:0000313" key="2">
    <source>
        <dbReference type="EMBL" id="CAF4541037.1"/>
    </source>
</evidence>
<gene>
    <name evidence="2" type="ORF">SMN809_LOCUS36622</name>
</gene>
<dbReference type="Proteomes" id="UP000676336">
    <property type="component" value="Unassembled WGS sequence"/>
</dbReference>
<organism evidence="2 3">
    <name type="scientific">Rotaria magnacalcarata</name>
    <dbReference type="NCBI Taxonomy" id="392030"/>
    <lineage>
        <taxon>Eukaryota</taxon>
        <taxon>Metazoa</taxon>
        <taxon>Spiralia</taxon>
        <taxon>Gnathifera</taxon>
        <taxon>Rotifera</taxon>
        <taxon>Eurotatoria</taxon>
        <taxon>Bdelloidea</taxon>
        <taxon>Philodinida</taxon>
        <taxon>Philodinidae</taxon>
        <taxon>Rotaria</taxon>
    </lineage>
</organism>
<evidence type="ECO:0000313" key="3">
    <source>
        <dbReference type="Proteomes" id="UP000676336"/>
    </source>
</evidence>
<accession>A0A8S2Y5N1</accession>
<name>A0A8S2Y5N1_9BILA</name>
<reference evidence="2" key="1">
    <citation type="submission" date="2021-02" db="EMBL/GenBank/DDBJ databases">
        <authorList>
            <person name="Nowell W R."/>
        </authorList>
    </citation>
    <scope>NUCLEOTIDE SEQUENCE</scope>
</reference>
<dbReference type="AlphaFoldDB" id="A0A8S2Y5N1"/>
<proteinExistence type="predicted"/>
<evidence type="ECO:0000256" key="1">
    <source>
        <dbReference type="SAM" id="MobiDB-lite"/>
    </source>
</evidence>